<name>A0ABD6EX86_9BILA</name>
<dbReference type="Proteomes" id="UP001608902">
    <property type="component" value="Unassembled WGS sequence"/>
</dbReference>
<evidence type="ECO:0000313" key="2">
    <source>
        <dbReference type="Proteomes" id="UP001608902"/>
    </source>
</evidence>
<accession>A0ABD6EX86</accession>
<evidence type="ECO:0008006" key="3">
    <source>
        <dbReference type="Google" id="ProtNLM"/>
    </source>
</evidence>
<protein>
    <recommendedName>
        <fullName evidence="3">Adenosylhomocysteinase</fullName>
    </recommendedName>
</protein>
<dbReference type="PANTHER" id="PTHR23420">
    <property type="entry name" value="ADENOSYLHOMOCYSTEINASE"/>
    <property type="match status" value="1"/>
</dbReference>
<feature type="non-terminal residue" evidence="1">
    <location>
        <position position="118"/>
    </location>
</feature>
<comment type="caution">
    <text evidence="1">The sequence shown here is derived from an EMBL/GenBank/DDBJ whole genome shotgun (WGS) entry which is preliminary data.</text>
</comment>
<dbReference type="SUPFAM" id="SSF52283">
    <property type="entry name" value="Formate/glycerate dehydrogenase catalytic domain-like"/>
    <property type="match status" value="1"/>
</dbReference>
<dbReference type="InterPro" id="IPR020082">
    <property type="entry name" value="S-Ado-L-homoCys_hydrolase_CS"/>
</dbReference>
<dbReference type="Gene3D" id="3.40.50.1480">
    <property type="entry name" value="Adenosylhomocysteinase-like"/>
    <property type="match status" value="1"/>
</dbReference>
<gene>
    <name evidence="1" type="ORF">AB6A40_011269</name>
</gene>
<keyword evidence="2" id="KW-1185">Reference proteome</keyword>
<dbReference type="AlphaFoldDB" id="A0ABD6EX86"/>
<dbReference type="Pfam" id="PF05221">
    <property type="entry name" value="AdoHcyase"/>
    <property type="match status" value="1"/>
</dbReference>
<dbReference type="PANTHER" id="PTHR23420:SF0">
    <property type="entry name" value="ADENOSYLHOMOCYSTEINASE"/>
    <property type="match status" value="1"/>
</dbReference>
<organism evidence="1 2">
    <name type="scientific">Gnathostoma spinigerum</name>
    <dbReference type="NCBI Taxonomy" id="75299"/>
    <lineage>
        <taxon>Eukaryota</taxon>
        <taxon>Metazoa</taxon>
        <taxon>Ecdysozoa</taxon>
        <taxon>Nematoda</taxon>
        <taxon>Chromadorea</taxon>
        <taxon>Rhabditida</taxon>
        <taxon>Spirurina</taxon>
        <taxon>Gnathostomatomorpha</taxon>
        <taxon>Gnathostomatoidea</taxon>
        <taxon>Gnathostomatidae</taxon>
        <taxon>Gnathostoma</taxon>
    </lineage>
</organism>
<proteinExistence type="predicted"/>
<sequence>MHPSKPAYKVADISLAEWGRKDINLSEEEMPGLMAMRRKYGPSKPLKGARIAGCLHMTIQTAVLIETLVELGAEVQWSSSNIFSTQDHAAAAIAAAGKVAVYAWKGETDEEYLWCIEQ</sequence>
<dbReference type="InterPro" id="IPR000043">
    <property type="entry name" value="Adenosylhomocysteinase-like"/>
</dbReference>
<evidence type="ECO:0000313" key="1">
    <source>
        <dbReference type="EMBL" id="MFH4984560.1"/>
    </source>
</evidence>
<dbReference type="EMBL" id="JBGFUD010018711">
    <property type="protein sequence ID" value="MFH4984560.1"/>
    <property type="molecule type" value="Genomic_DNA"/>
</dbReference>
<reference evidence="1 2" key="1">
    <citation type="submission" date="2024-08" db="EMBL/GenBank/DDBJ databases">
        <title>Gnathostoma spinigerum genome.</title>
        <authorList>
            <person name="Gonzalez-Bertolin B."/>
            <person name="Monzon S."/>
            <person name="Zaballos A."/>
            <person name="Jimenez P."/>
            <person name="Dekumyoy P."/>
            <person name="Varona S."/>
            <person name="Cuesta I."/>
            <person name="Sumanam S."/>
            <person name="Adisakwattana P."/>
            <person name="Gasser R.B."/>
            <person name="Hernandez-Gonzalez A."/>
            <person name="Young N.D."/>
            <person name="Perteguer M.J."/>
        </authorList>
    </citation>
    <scope>NUCLEOTIDE SEQUENCE [LARGE SCALE GENOMIC DNA]</scope>
    <source>
        <strain evidence="1">AL3</strain>
        <tissue evidence="1">Liver</tissue>
    </source>
</reference>
<dbReference type="InterPro" id="IPR042172">
    <property type="entry name" value="Adenosylhomocyst_ase-like_sf"/>
</dbReference>
<dbReference type="PROSITE" id="PS00738">
    <property type="entry name" value="ADOHCYASE_1"/>
    <property type="match status" value="1"/>
</dbReference>